<dbReference type="GO" id="GO:0008033">
    <property type="term" value="P:tRNA processing"/>
    <property type="evidence" value="ECO:0007669"/>
    <property type="project" value="UniProtKB-KW"/>
</dbReference>
<keyword evidence="5" id="KW-1185">Reference proteome</keyword>
<organism evidence="4 5">
    <name type="scientific">Acanthopleuribacter pedis</name>
    <dbReference type="NCBI Taxonomy" id="442870"/>
    <lineage>
        <taxon>Bacteria</taxon>
        <taxon>Pseudomonadati</taxon>
        <taxon>Acidobacteriota</taxon>
        <taxon>Holophagae</taxon>
        <taxon>Acanthopleuribacterales</taxon>
        <taxon>Acanthopleuribacteraceae</taxon>
        <taxon>Acanthopleuribacter</taxon>
    </lineage>
</organism>
<evidence type="ECO:0000259" key="3">
    <source>
        <dbReference type="Pfam" id="PF00849"/>
    </source>
</evidence>
<dbReference type="AlphaFoldDB" id="A0A8J7U0C6"/>
<dbReference type="SUPFAM" id="SSF55120">
    <property type="entry name" value="Pseudouridine synthase"/>
    <property type="match status" value="1"/>
</dbReference>
<dbReference type="EMBL" id="JAFREP010000001">
    <property type="protein sequence ID" value="MBO1316938.1"/>
    <property type="molecule type" value="Genomic_DNA"/>
</dbReference>
<evidence type="ECO:0000256" key="1">
    <source>
        <dbReference type="ARBA" id="ARBA00022694"/>
    </source>
</evidence>
<dbReference type="Pfam" id="PF00849">
    <property type="entry name" value="PseudoU_synth_2"/>
    <property type="match status" value="1"/>
</dbReference>
<name>A0A8J7U0C6_9BACT</name>
<protein>
    <submittedName>
        <fullName evidence="4">RNA pseudouridine synthase</fullName>
    </submittedName>
</protein>
<keyword evidence="2" id="KW-0413">Isomerase</keyword>
<dbReference type="PANTHER" id="PTHR21600:SF91">
    <property type="entry name" value="DUAL-SPECIFICITY RNA PSEUDOURIDINE SYNTHASE RLUA"/>
    <property type="match status" value="1"/>
</dbReference>
<dbReference type="InterPro" id="IPR006145">
    <property type="entry name" value="PsdUridine_synth_RsuA/RluA"/>
</dbReference>
<accession>A0A8J7U0C6</accession>
<sequence>MVTEVAVADAAEELDILFQDEALLVLDKPSGLLSVPGRSPQHKDSLALRAQRWFEGARTVHRLDWETSGVSVLALDADVHRELSRQFHDREVEKSYIAIVAGHVYPDEGEVALPLICDWPNRPKQMVDHENGRHALTRWQVIYREIDRTWMRLRPITGRSHQLRVHMQALGHPILGDRLYADLEALHMADRLQLHAERLAVTHPQSGERVTFYSPSPF</sequence>
<dbReference type="Gene3D" id="3.30.2350.10">
    <property type="entry name" value="Pseudouridine synthase"/>
    <property type="match status" value="1"/>
</dbReference>
<evidence type="ECO:0000313" key="5">
    <source>
        <dbReference type="Proteomes" id="UP000664417"/>
    </source>
</evidence>
<gene>
    <name evidence="4" type="ORF">J3U88_00600</name>
</gene>
<dbReference type="GO" id="GO:0000455">
    <property type="term" value="P:enzyme-directed rRNA pseudouridine synthesis"/>
    <property type="evidence" value="ECO:0007669"/>
    <property type="project" value="TreeGrafter"/>
</dbReference>
<dbReference type="PANTHER" id="PTHR21600">
    <property type="entry name" value="MITOCHONDRIAL RNA PSEUDOURIDINE SYNTHASE"/>
    <property type="match status" value="1"/>
</dbReference>
<dbReference type="InterPro" id="IPR050188">
    <property type="entry name" value="RluA_PseudoU_synthase"/>
</dbReference>
<dbReference type="Proteomes" id="UP000664417">
    <property type="component" value="Unassembled WGS sequence"/>
</dbReference>
<dbReference type="RefSeq" id="WP_207856174.1">
    <property type="nucleotide sequence ID" value="NZ_JAFREP010000001.1"/>
</dbReference>
<evidence type="ECO:0000313" key="4">
    <source>
        <dbReference type="EMBL" id="MBO1316938.1"/>
    </source>
</evidence>
<dbReference type="InterPro" id="IPR020103">
    <property type="entry name" value="PsdUridine_synth_cat_dom_sf"/>
</dbReference>
<feature type="domain" description="Pseudouridine synthase RsuA/RluA-like" evidence="3">
    <location>
        <begin position="23"/>
        <end position="169"/>
    </location>
</feature>
<evidence type="ECO:0000256" key="2">
    <source>
        <dbReference type="ARBA" id="ARBA00023235"/>
    </source>
</evidence>
<dbReference type="CDD" id="cd02869">
    <property type="entry name" value="PseudoU_synth_RluA_like"/>
    <property type="match status" value="1"/>
</dbReference>
<dbReference type="GO" id="GO:0009982">
    <property type="term" value="F:pseudouridine synthase activity"/>
    <property type="evidence" value="ECO:0007669"/>
    <property type="project" value="InterPro"/>
</dbReference>
<dbReference type="GO" id="GO:0003723">
    <property type="term" value="F:RNA binding"/>
    <property type="evidence" value="ECO:0007669"/>
    <property type="project" value="InterPro"/>
</dbReference>
<reference evidence="4" key="1">
    <citation type="submission" date="2021-03" db="EMBL/GenBank/DDBJ databases">
        <authorList>
            <person name="Wang G."/>
        </authorList>
    </citation>
    <scope>NUCLEOTIDE SEQUENCE</scope>
    <source>
        <strain evidence="4">KCTC 12899</strain>
    </source>
</reference>
<keyword evidence="1" id="KW-0819">tRNA processing</keyword>
<proteinExistence type="predicted"/>
<comment type="caution">
    <text evidence="4">The sequence shown here is derived from an EMBL/GenBank/DDBJ whole genome shotgun (WGS) entry which is preliminary data.</text>
</comment>
<dbReference type="GO" id="GO:0140098">
    <property type="term" value="F:catalytic activity, acting on RNA"/>
    <property type="evidence" value="ECO:0007669"/>
    <property type="project" value="UniProtKB-ARBA"/>
</dbReference>